<organism evidence="8 9">
    <name type="scientific">Fimbriiglobus ruber</name>
    <dbReference type="NCBI Taxonomy" id="1908690"/>
    <lineage>
        <taxon>Bacteria</taxon>
        <taxon>Pseudomonadati</taxon>
        <taxon>Planctomycetota</taxon>
        <taxon>Planctomycetia</taxon>
        <taxon>Gemmatales</taxon>
        <taxon>Gemmataceae</taxon>
        <taxon>Fimbriiglobus</taxon>
    </lineage>
</organism>
<proteinExistence type="inferred from homology"/>
<evidence type="ECO:0000256" key="1">
    <source>
        <dbReference type="ARBA" id="ARBA00004651"/>
    </source>
</evidence>
<dbReference type="EMBL" id="NIDE01000017">
    <property type="protein sequence ID" value="OWK36193.1"/>
    <property type="molecule type" value="Genomic_DNA"/>
</dbReference>
<keyword evidence="9" id="KW-1185">Reference proteome</keyword>
<feature type="transmembrane region" description="Helical" evidence="7">
    <location>
        <begin position="317"/>
        <end position="337"/>
    </location>
</feature>
<feature type="transmembrane region" description="Helical" evidence="7">
    <location>
        <begin position="237"/>
        <end position="256"/>
    </location>
</feature>
<feature type="transmembrane region" description="Helical" evidence="7">
    <location>
        <begin position="429"/>
        <end position="449"/>
    </location>
</feature>
<evidence type="ECO:0000256" key="4">
    <source>
        <dbReference type="ARBA" id="ARBA00022692"/>
    </source>
</evidence>
<keyword evidence="5 7" id="KW-1133">Transmembrane helix</keyword>
<gene>
    <name evidence="8" type="ORF">FRUB_08756</name>
</gene>
<feature type="transmembrane region" description="Helical" evidence="7">
    <location>
        <begin position="130"/>
        <end position="159"/>
    </location>
</feature>
<comment type="similarity">
    <text evidence="2">Belongs to the NrfD family.</text>
</comment>
<feature type="transmembrane region" description="Helical" evidence="7">
    <location>
        <begin position="179"/>
        <end position="204"/>
    </location>
</feature>
<comment type="caution">
    <text evidence="8">The sequence shown here is derived from an EMBL/GenBank/DDBJ whole genome shotgun (WGS) entry which is preliminary data.</text>
</comment>
<evidence type="ECO:0000256" key="2">
    <source>
        <dbReference type="ARBA" id="ARBA00008929"/>
    </source>
</evidence>
<protein>
    <submittedName>
        <fullName evidence="8">Polysulfide reductase, NrfD subunit</fullName>
    </submittedName>
</protein>
<dbReference type="Pfam" id="PF03916">
    <property type="entry name" value="NrfD"/>
    <property type="match status" value="1"/>
</dbReference>
<feature type="transmembrane region" description="Helical" evidence="7">
    <location>
        <begin position="357"/>
        <end position="375"/>
    </location>
</feature>
<keyword evidence="3" id="KW-1003">Cell membrane</keyword>
<dbReference type="InterPro" id="IPR005614">
    <property type="entry name" value="NrfD-like"/>
</dbReference>
<dbReference type="RefSeq" id="WP_088259238.1">
    <property type="nucleotide sequence ID" value="NZ_NIDE01000017.1"/>
</dbReference>
<name>A0A225D5F3_9BACT</name>
<feature type="transmembrane region" description="Helical" evidence="7">
    <location>
        <begin position="89"/>
        <end position="118"/>
    </location>
</feature>
<feature type="transmembrane region" description="Helical" evidence="7">
    <location>
        <begin position="276"/>
        <end position="296"/>
    </location>
</feature>
<dbReference type="PANTHER" id="PTHR43044">
    <property type="match status" value="1"/>
</dbReference>
<feature type="transmembrane region" description="Helical" evidence="7">
    <location>
        <begin position="387"/>
        <end position="409"/>
    </location>
</feature>
<keyword evidence="6 7" id="KW-0472">Membrane</keyword>
<reference evidence="9" key="1">
    <citation type="submission" date="2017-06" db="EMBL/GenBank/DDBJ databases">
        <title>Genome analysis of Fimbriiglobus ruber SP5, the first member of the order Planctomycetales with confirmed chitinolytic capability.</title>
        <authorList>
            <person name="Ravin N.V."/>
            <person name="Rakitin A.L."/>
            <person name="Ivanova A.A."/>
            <person name="Beletsky A.V."/>
            <person name="Kulichevskaya I.S."/>
            <person name="Mardanov A.V."/>
            <person name="Dedysh S.N."/>
        </authorList>
    </citation>
    <scope>NUCLEOTIDE SEQUENCE [LARGE SCALE GENOMIC DNA]</scope>
    <source>
        <strain evidence="9">SP5</strain>
    </source>
</reference>
<dbReference type="AlphaFoldDB" id="A0A225D5F3"/>
<accession>A0A225D5F3</accession>
<sequence>MATTAPTAAPHTYGANGTYPPHPEGLIGGNHDLASVGDKIASVVTMETPTPKAWWPIFLVGFGLLNGLGIALLYLFYAGVGIWGINQPVAWGLAIVNFVWWIGIGHAGTLISAILLLLHQKWRTSINRFAEAMTIFAVSCAGLFPLIHMGRPWLFYWLYPIPTNMAVWPQFRSPLAWDVFAVTTYFTVSVVFWYVGLVPDLALLRDVAKNKWQRMIYGSLALGWRGSAIHWRRYEKLYLLLAGIGTPLVFSVHTVVSFDFAVAVVPLWHATIFPPFFVAGAIFSGFAMVVWLAIPLRRFYGMGDFITTRHLDLCAKVMIATGFLVSYGYFCEVWMAWYSHSLYEWESTMQRMWAGPYWWSYWALITTNTIIPQLLWFRKVRVTEWMLFLVAGSVHIGMWFERYVIVISLSRDHLPSSWGRYAPTPWDYLTMFGSVGLFIVMFTVFLRVLPMISITEMREMLPFGQGGRDGHSVMENAK</sequence>
<evidence type="ECO:0000313" key="9">
    <source>
        <dbReference type="Proteomes" id="UP000214646"/>
    </source>
</evidence>
<evidence type="ECO:0000256" key="7">
    <source>
        <dbReference type="SAM" id="Phobius"/>
    </source>
</evidence>
<feature type="transmembrane region" description="Helical" evidence="7">
    <location>
        <begin position="53"/>
        <end position="77"/>
    </location>
</feature>
<evidence type="ECO:0000256" key="6">
    <source>
        <dbReference type="ARBA" id="ARBA00023136"/>
    </source>
</evidence>
<dbReference type="Proteomes" id="UP000214646">
    <property type="component" value="Unassembled WGS sequence"/>
</dbReference>
<dbReference type="GO" id="GO:0005886">
    <property type="term" value="C:plasma membrane"/>
    <property type="evidence" value="ECO:0007669"/>
    <property type="project" value="UniProtKB-SubCell"/>
</dbReference>
<keyword evidence="4 7" id="KW-0812">Transmembrane</keyword>
<comment type="subcellular location">
    <subcellularLocation>
        <location evidence="1">Cell membrane</location>
        <topology evidence="1">Multi-pass membrane protein</topology>
    </subcellularLocation>
</comment>
<evidence type="ECO:0000256" key="3">
    <source>
        <dbReference type="ARBA" id="ARBA00022475"/>
    </source>
</evidence>
<evidence type="ECO:0000313" key="8">
    <source>
        <dbReference type="EMBL" id="OWK36193.1"/>
    </source>
</evidence>
<dbReference type="PANTHER" id="PTHR43044:SF2">
    <property type="entry name" value="POLYSULPHIDE REDUCTASE NRFD"/>
    <property type="match status" value="1"/>
</dbReference>
<evidence type="ECO:0000256" key="5">
    <source>
        <dbReference type="ARBA" id="ARBA00022989"/>
    </source>
</evidence>
<dbReference type="OrthoDB" id="9806499at2"/>